<dbReference type="EMBL" id="QGTZ01000003">
    <property type="protein sequence ID" value="PWW43190.1"/>
    <property type="molecule type" value="Genomic_DNA"/>
</dbReference>
<dbReference type="AlphaFoldDB" id="A0A855YD42"/>
<protein>
    <submittedName>
        <fullName evidence="2">Inner membrane protein</fullName>
    </submittedName>
</protein>
<dbReference type="Proteomes" id="UP000248827">
    <property type="component" value="Unassembled WGS sequence"/>
</dbReference>
<name>A0A855YD42_9BACL</name>
<sequence>MFPISSKGSFGTMMGRSHLIIGTTVSLSVLQLAGMPVTAPAVTVALIGSLLPDIDEPNSLLVSKALPNSLIRLLQTILLPVAVFVYFYVQAKPWNLLLAILIAMVSFLPSRSLRKVLMFAIGLGLVFYGHAFAPWNLIAGSLLMLCTTLTHRGLTHTLYGTAVWTGLLYSTTHLQGPEIWVAGGTAYVMHLLADSLTNRGIRPLPPLKWRIRINLMSTGTKHGAVVENVCIVLALILAWIAFSPLFL</sequence>
<organism evidence="2 4">
    <name type="scientific">Paenibacillus pabuli</name>
    <dbReference type="NCBI Taxonomy" id="1472"/>
    <lineage>
        <taxon>Bacteria</taxon>
        <taxon>Bacillati</taxon>
        <taxon>Bacillota</taxon>
        <taxon>Bacilli</taxon>
        <taxon>Bacillales</taxon>
        <taxon>Paenibacillaceae</taxon>
        <taxon>Paenibacillus</taxon>
    </lineage>
</organism>
<evidence type="ECO:0000313" key="4">
    <source>
        <dbReference type="Proteomes" id="UP000247078"/>
    </source>
</evidence>
<gene>
    <name evidence="3" type="ORF">DET54_101441</name>
    <name evidence="2" type="ORF">DET56_103238</name>
</gene>
<reference evidence="2 4" key="1">
    <citation type="submission" date="2018-05" db="EMBL/GenBank/DDBJ databases">
        <title>Freshwater and sediment microbial communities from various areas in North America, analyzing microbe dynamics in response to fracking.</title>
        <authorList>
            <person name="Lamendella R."/>
        </authorList>
    </citation>
    <scope>NUCLEOTIDE SEQUENCE [LARGE SCALE GENOMIC DNA]</scope>
    <source>
        <strain evidence="2 4">DB-3</strain>
        <strain evidence="3 5">NG-13</strain>
    </source>
</reference>
<evidence type="ECO:0000313" key="2">
    <source>
        <dbReference type="EMBL" id="PWW43190.1"/>
    </source>
</evidence>
<keyword evidence="5" id="KW-1185">Reference proteome</keyword>
<keyword evidence="1" id="KW-0812">Transmembrane</keyword>
<evidence type="ECO:0000313" key="5">
    <source>
        <dbReference type="Proteomes" id="UP000248827"/>
    </source>
</evidence>
<feature type="transmembrane region" description="Helical" evidence="1">
    <location>
        <begin position="69"/>
        <end position="89"/>
    </location>
</feature>
<keyword evidence="1" id="KW-1133">Transmembrane helix</keyword>
<dbReference type="EMBL" id="QLLI01000001">
    <property type="protein sequence ID" value="RAJ03246.1"/>
    <property type="molecule type" value="Genomic_DNA"/>
</dbReference>
<evidence type="ECO:0000313" key="3">
    <source>
        <dbReference type="EMBL" id="RAJ03246.1"/>
    </source>
</evidence>
<feature type="transmembrane region" description="Helical" evidence="1">
    <location>
        <begin position="119"/>
        <end position="145"/>
    </location>
</feature>
<feature type="transmembrane region" description="Helical" evidence="1">
    <location>
        <begin position="225"/>
        <end position="246"/>
    </location>
</feature>
<proteinExistence type="predicted"/>
<dbReference type="InterPro" id="IPR007404">
    <property type="entry name" value="YdjM-like"/>
</dbReference>
<dbReference type="Proteomes" id="UP000247078">
    <property type="component" value="Unassembled WGS sequence"/>
</dbReference>
<keyword evidence="1" id="KW-0472">Membrane</keyword>
<evidence type="ECO:0000256" key="1">
    <source>
        <dbReference type="SAM" id="Phobius"/>
    </source>
</evidence>
<dbReference type="Pfam" id="PF04307">
    <property type="entry name" value="YdjM"/>
    <property type="match status" value="1"/>
</dbReference>
<feature type="transmembrane region" description="Helical" evidence="1">
    <location>
        <begin position="96"/>
        <end position="113"/>
    </location>
</feature>
<comment type="caution">
    <text evidence="2">The sequence shown here is derived from an EMBL/GenBank/DDBJ whole genome shotgun (WGS) entry which is preliminary data.</text>
</comment>
<accession>A0A855YD42</accession>